<organism evidence="3 4">
    <name type="scientific">Gordonia jinhuaensis</name>
    <dbReference type="NCBI Taxonomy" id="1517702"/>
    <lineage>
        <taxon>Bacteria</taxon>
        <taxon>Bacillati</taxon>
        <taxon>Actinomycetota</taxon>
        <taxon>Actinomycetes</taxon>
        <taxon>Mycobacteriales</taxon>
        <taxon>Gordoniaceae</taxon>
        <taxon>Gordonia</taxon>
    </lineage>
</organism>
<protein>
    <submittedName>
        <fullName evidence="3">Pyridine nucleotide-disulfide oxidoreductase</fullName>
    </submittedName>
</protein>
<sequence>MTLIAIIGAGPAGLAAAQSALEHDAEVVLIDLNDRPGGQYQRELPEAYHSTHPEAVQHEWKNFSRRRDAVLGHQNCRWMANTVVYLVERRAGAAPTLHLITGEIDGHDRTRTAVHPDAVVIATGAHDRVVPFPGWTLPGVYTAGAAQTLARTERVALGRRAVVSGTGPFLLPVATSLSQVSTEVTAVLEANRPATLARGWMARPWELLAQSGKTGDLVHYAGHLARHRIPLRTGRAVIAALGDDRVEAAVVARLDSNWSPIAGTETTVEVDTICVGHGFTPALEIARAAGCEFETTSAGVFVRTDEHQETSAPHVFAAGEITGIGGAQAAAVEGQIAGLAAAGVATAITPALGRKRRAARQFVQRLATAHPLRDGWHQWLRSDTVVCRCESTTLGDLCAQHSAGNSLRATKLNTRAGLGPCQGRFCGDNVAGICASRPADNDLTDVMGLAGAHRQNRPMAQPVRLGEIAAAENGGHR</sequence>
<dbReference type="GO" id="GO:0016491">
    <property type="term" value="F:oxidoreductase activity"/>
    <property type="evidence" value="ECO:0007669"/>
    <property type="project" value="UniProtKB-KW"/>
</dbReference>
<keyword evidence="1" id="KW-0560">Oxidoreductase</keyword>
<evidence type="ECO:0000313" key="3">
    <source>
        <dbReference type="EMBL" id="GGB47567.1"/>
    </source>
</evidence>
<dbReference type="InterPro" id="IPR023753">
    <property type="entry name" value="FAD/NAD-binding_dom"/>
</dbReference>
<dbReference type="PANTHER" id="PTHR42949">
    <property type="entry name" value="ANAEROBIC GLYCEROL-3-PHOSPHATE DEHYDROGENASE SUBUNIT B"/>
    <property type="match status" value="1"/>
</dbReference>
<dbReference type="Gene3D" id="3.50.50.60">
    <property type="entry name" value="FAD/NAD(P)-binding domain"/>
    <property type="match status" value="2"/>
</dbReference>
<dbReference type="PRINTS" id="PR00368">
    <property type="entry name" value="FADPNR"/>
</dbReference>
<evidence type="ECO:0000259" key="2">
    <source>
        <dbReference type="Pfam" id="PF07992"/>
    </source>
</evidence>
<dbReference type="Proteomes" id="UP000621454">
    <property type="component" value="Unassembled WGS sequence"/>
</dbReference>
<dbReference type="InterPro" id="IPR017224">
    <property type="entry name" value="Opine_Oxase_asu/HCN_bsu"/>
</dbReference>
<feature type="domain" description="FAD/NAD(P)-binding" evidence="2">
    <location>
        <begin position="4"/>
        <end position="334"/>
    </location>
</feature>
<reference evidence="3" key="1">
    <citation type="journal article" date="2014" name="Int. J. Syst. Evol. Microbiol.">
        <title>Complete genome sequence of Corynebacterium casei LMG S-19264T (=DSM 44701T), isolated from a smear-ripened cheese.</title>
        <authorList>
            <consortium name="US DOE Joint Genome Institute (JGI-PGF)"/>
            <person name="Walter F."/>
            <person name="Albersmeier A."/>
            <person name="Kalinowski J."/>
            <person name="Ruckert C."/>
        </authorList>
    </citation>
    <scope>NUCLEOTIDE SEQUENCE</scope>
    <source>
        <strain evidence="3">CGMCC 1.12827</strain>
    </source>
</reference>
<comment type="caution">
    <text evidence="3">The sequence shown here is derived from an EMBL/GenBank/DDBJ whole genome shotgun (WGS) entry which is preliminary data.</text>
</comment>
<dbReference type="InterPro" id="IPR051691">
    <property type="entry name" value="Metab_Enz_Cyan_OpOx_G3PDH"/>
</dbReference>
<dbReference type="AlphaFoldDB" id="A0A916TIW4"/>
<keyword evidence="4" id="KW-1185">Reference proteome</keyword>
<accession>A0A916TIW4</accession>
<dbReference type="PRINTS" id="PR00411">
    <property type="entry name" value="PNDRDTASEI"/>
</dbReference>
<dbReference type="Gene3D" id="1.10.10.1100">
    <property type="entry name" value="BFD-like [2Fe-2S]-binding domain"/>
    <property type="match status" value="1"/>
</dbReference>
<reference evidence="3" key="2">
    <citation type="submission" date="2020-09" db="EMBL/GenBank/DDBJ databases">
        <authorList>
            <person name="Sun Q."/>
            <person name="Zhou Y."/>
        </authorList>
    </citation>
    <scope>NUCLEOTIDE SEQUENCE</scope>
    <source>
        <strain evidence="3">CGMCC 1.12827</strain>
    </source>
</reference>
<proteinExistence type="predicted"/>
<gene>
    <name evidence="3" type="ORF">GCM10011489_38490</name>
</gene>
<dbReference type="InterPro" id="IPR041854">
    <property type="entry name" value="BFD-like_2Fe2S-bd_dom_sf"/>
</dbReference>
<dbReference type="RefSeq" id="WP_188588850.1">
    <property type="nucleotide sequence ID" value="NZ_BMGC01000060.1"/>
</dbReference>
<dbReference type="CDD" id="cd19946">
    <property type="entry name" value="GlpA-like_Fer2_BFD-like"/>
    <property type="match status" value="1"/>
</dbReference>
<dbReference type="EMBL" id="BMGC01000060">
    <property type="protein sequence ID" value="GGB47567.1"/>
    <property type="molecule type" value="Genomic_DNA"/>
</dbReference>
<dbReference type="Pfam" id="PF07992">
    <property type="entry name" value="Pyr_redox_2"/>
    <property type="match status" value="1"/>
</dbReference>
<dbReference type="InterPro" id="IPR036188">
    <property type="entry name" value="FAD/NAD-bd_sf"/>
</dbReference>
<evidence type="ECO:0000256" key="1">
    <source>
        <dbReference type="ARBA" id="ARBA00023002"/>
    </source>
</evidence>
<dbReference type="PANTHER" id="PTHR42949:SF3">
    <property type="entry name" value="ANAEROBIC GLYCEROL-3-PHOSPHATE DEHYDROGENASE SUBUNIT B"/>
    <property type="match status" value="1"/>
</dbReference>
<dbReference type="PIRSF" id="PIRSF037495">
    <property type="entry name" value="Opine_OX_OoxA/HcnB"/>
    <property type="match status" value="1"/>
</dbReference>
<dbReference type="SUPFAM" id="SSF51905">
    <property type="entry name" value="FAD/NAD(P)-binding domain"/>
    <property type="match status" value="1"/>
</dbReference>
<name>A0A916TIW4_9ACTN</name>
<evidence type="ECO:0000313" key="4">
    <source>
        <dbReference type="Proteomes" id="UP000621454"/>
    </source>
</evidence>